<sequence>MKFVPLPFKGVGEVGLVLPPPPFCEFLGAFCYCLLQGGGGSRRRRRLIQSSTQRSCLSSDLEAFVDSLRPSVFQFQHRFNSFASLLFYIRRWEAVQLHFQILARNPKDYIFDQRFTLTMLSATGTEWVATGLKKDDFFFGDISTLFKGQNTIVDLKIDGHSSVSTKVTIKNLMPSAKVVISFKIPYHKSGKLDVQYVHPHATLHYRSQTICLGGEVGFDTASSLLTKYNAGIGFNKPDFFAALMLATYVHKVNPTTSVGAELIRHFSSHDNSFTIGSSYSLDPFTTVKARLSNNGKAGMVVQSEWRPKSLVTLSDEYDSKAVTCSPELGLVLALKP</sequence>
<dbReference type="GO" id="GO:0005741">
    <property type="term" value="C:mitochondrial outer membrane"/>
    <property type="evidence" value="ECO:0000318"/>
    <property type="project" value="GO_Central"/>
</dbReference>
<dbReference type="Gramene" id="CDY25906">
    <property type="protein sequence ID" value="CDY25906"/>
    <property type="gene ID" value="GSBRNA2T00033385001"/>
</dbReference>
<dbReference type="Pfam" id="PF01459">
    <property type="entry name" value="Porin_3"/>
    <property type="match status" value="1"/>
</dbReference>
<protein>
    <submittedName>
        <fullName evidence="2">BnaC09g32780D protein</fullName>
    </submittedName>
</protein>
<dbReference type="Proteomes" id="UP000028999">
    <property type="component" value="Unassembled WGS sequence"/>
</dbReference>
<dbReference type="PaxDb" id="3708-A0A078GKI3"/>
<dbReference type="EMBL" id="LK032182">
    <property type="protein sequence ID" value="CDY25906.1"/>
    <property type="molecule type" value="Genomic_DNA"/>
</dbReference>
<dbReference type="PANTHER" id="PTHR11743:SF72">
    <property type="entry name" value="PORIN DOMAIN-CONTAINING PROTEIN"/>
    <property type="match status" value="1"/>
</dbReference>
<dbReference type="GO" id="GO:0008308">
    <property type="term" value="F:voltage-gated monoatomic anion channel activity"/>
    <property type="evidence" value="ECO:0000318"/>
    <property type="project" value="GO_Central"/>
</dbReference>
<dbReference type="InterPro" id="IPR023614">
    <property type="entry name" value="Porin_dom_sf"/>
</dbReference>
<comment type="similarity">
    <text evidence="1">Belongs to the eukaryotic mitochondrial porin (TC 1.B.8.1) family.</text>
</comment>
<dbReference type="InterPro" id="IPR027246">
    <property type="entry name" value="Porin_Euk/Tom40"/>
</dbReference>
<evidence type="ECO:0000313" key="3">
    <source>
        <dbReference type="Proteomes" id="UP000028999"/>
    </source>
</evidence>
<dbReference type="Gene3D" id="2.40.160.10">
    <property type="entry name" value="Porin"/>
    <property type="match status" value="1"/>
</dbReference>
<keyword evidence="3" id="KW-1185">Reference proteome</keyword>
<name>A0A078GKI3_BRANA</name>
<evidence type="ECO:0000313" key="2">
    <source>
        <dbReference type="EMBL" id="CDY25906.1"/>
    </source>
</evidence>
<organism evidence="2 3">
    <name type="scientific">Brassica napus</name>
    <name type="common">Rape</name>
    <dbReference type="NCBI Taxonomy" id="3708"/>
    <lineage>
        <taxon>Eukaryota</taxon>
        <taxon>Viridiplantae</taxon>
        <taxon>Streptophyta</taxon>
        <taxon>Embryophyta</taxon>
        <taxon>Tracheophyta</taxon>
        <taxon>Spermatophyta</taxon>
        <taxon>Magnoliopsida</taxon>
        <taxon>eudicotyledons</taxon>
        <taxon>Gunneridae</taxon>
        <taxon>Pentapetalae</taxon>
        <taxon>rosids</taxon>
        <taxon>malvids</taxon>
        <taxon>Brassicales</taxon>
        <taxon>Brassicaceae</taxon>
        <taxon>Brassiceae</taxon>
        <taxon>Brassica</taxon>
    </lineage>
</organism>
<dbReference type="OMA" id="GTEWVAT"/>
<dbReference type="PANTHER" id="PTHR11743">
    <property type="entry name" value="VOLTAGE-DEPENDENT ANION-SELECTIVE CHANNEL"/>
    <property type="match status" value="1"/>
</dbReference>
<evidence type="ECO:0000256" key="1">
    <source>
        <dbReference type="ARBA" id="ARBA00009624"/>
    </source>
</evidence>
<dbReference type="AlphaFoldDB" id="A0A078GKI3"/>
<reference evidence="2 3" key="1">
    <citation type="journal article" date="2014" name="Science">
        <title>Plant genetics. Early allopolyploid evolution in the post-Neolithic Brassica napus oilseed genome.</title>
        <authorList>
            <person name="Chalhoub B."/>
            <person name="Denoeud F."/>
            <person name="Liu S."/>
            <person name="Parkin I.A."/>
            <person name="Tang H."/>
            <person name="Wang X."/>
            <person name="Chiquet J."/>
            <person name="Belcram H."/>
            <person name="Tong C."/>
            <person name="Samans B."/>
            <person name="Correa M."/>
            <person name="Da Silva C."/>
            <person name="Just J."/>
            <person name="Falentin C."/>
            <person name="Koh C.S."/>
            <person name="Le Clainche I."/>
            <person name="Bernard M."/>
            <person name="Bento P."/>
            <person name="Noel B."/>
            <person name="Labadie K."/>
            <person name="Alberti A."/>
            <person name="Charles M."/>
            <person name="Arnaud D."/>
            <person name="Guo H."/>
            <person name="Daviaud C."/>
            <person name="Alamery S."/>
            <person name="Jabbari K."/>
            <person name="Zhao M."/>
            <person name="Edger P.P."/>
            <person name="Chelaifa H."/>
            <person name="Tack D."/>
            <person name="Lassalle G."/>
            <person name="Mestiri I."/>
            <person name="Schnel N."/>
            <person name="Le Paslier M.C."/>
            <person name="Fan G."/>
            <person name="Renault V."/>
            <person name="Bayer P.E."/>
            <person name="Golicz A.A."/>
            <person name="Manoli S."/>
            <person name="Lee T.H."/>
            <person name="Thi V.H."/>
            <person name="Chalabi S."/>
            <person name="Hu Q."/>
            <person name="Fan C."/>
            <person name="Tollenaere R."/>
            <person name="Lu Y."/>
            <person name="Battail C."/>
            <person name="Shen J."/>
            <person name="Sidebottom C.H."/>
            <person name="Wang X."/>
            <person name="Canaguier A."/>
            <person name="Chauveau A."/>
            <person name="Berard A."/>
            <person name="Deniot G."/>
            <person name="Guan M."/>
            <person name="Liu Z."/>
            <person name="Sun F."/>
            <person name="Lim Y.P."/>
            <person name="Lyons E."/>
            <person name="Town C.D."/>
            <person name="Bancroft I."/>
            <person name="Wang X."/>
            <person name="Meng J."/>
            <person name="Ma J."/>
            <person name="Pires J.C."/>
            <person name="King G.J."/>
            <person name="Brunel D."/>
            <person name="Delourme R."/>
            <person name="Renard M."/>
            <person name="Aury J.M."/>
            <person name="Adams K.L."/>
            <person name="Batley J."/>
            <person name="Snowdon R.J."/>
            <person name="Tost J."/>
            <person name="Edwards D."/>
            <person name="Zhou Y."/>
            <person name="Hua W."/>
            <person name="Sharpe A.G."/>
            <person name="Paterson A.H."/>
            <person name="Guan C."/>
            <person name="Wincker P."/>
        </authorList>
    </citation>
    <scope>NUCLEOTIDE SEQUENCE [LARGE SCALE GENOMIC DNA]</scope>
    <source>
        <strain evidence="3">cv. Darmor-bzh</strain>
    </source>
</reference>
<proteinExistence type="inferred from homology"/>
<gene>
    <name evidence="2" type="primary">BnaC09g32780D</name>
    <name evidence="2" type="ORF">GSBRNA2T00033385001</name>
</gene>
<dbReference type="CDD" id="cd07306">
    <property type="entry name" value="Porin3_VDAC"/>
    <property type="match status" value="1"/>
</dbReference>
<dbReference type="STRING" id="3708.A0A078GKI3"/>
<accession>A0A078GKI3</accession>
<dbReference type="InterPro" id="IPR001925">
    <property type="entry name" value="Porin_Euk"/>
</dbReference>
<dbReference type="PROSITE" id="PS00558">
    <property type="entry name" value="EUKARYOTIC_PORIN"/>
    <property type="match status" value="1"/>
</dbReference>